<dbReference type="Proteomes" id="UP000188836">
    <property type="component" value="Unassembled WGS sequence"/>
</dbReference>
<evidence type="ECO:0000313" key="1">
    <source>
        <dbReference type="EMBL" id="ONM48059.1"/>
    </source>
</evidence>
<keyword evidence="2" id="KW-1185">Reference proteome</keyword>
<dbReference type="EMBL" id="MUMY01000011">
    <property type="protein sequence ID" value="ONM48059.1"/>
    <property type="molecule type" value="Genomic_DNA"/>
</dbReference>
<evidence type="ECO:0000313" key="2">
    <source>
        <dbReference type="Proteomes" id="UP000188836"/>
    </source>
</evidence>
<name>A0A1V2TEW3_9NOCA</name>
<dbReference type="AlphaFoldDB" id="A0A1V2TEW3"/>
<evidence type="ECO:0008006" key="3">
    <source>
        <dbReference type="Google" id="ProtNLM"/>
    </source>
</evidence>
<comment type="caution">
    <text evidence="1">The sequence shown here is derived from an EMBL/GenBank/DDBJ whole genome shotgun (WGS) entry which is preliminary data.</text>
</comment>
<reference evidence="1 2" key="1">
    <citation type="journal article" date="2016" name="Antonie Van Leeuwenhoek">
        <title>Nocardia donostiensis sp. nov., isolated from human respiratory specimens.</title>
        <authorList>
            <person name="Ercibengoa M."/>
            <person name="Bell M."/>
            <person name="Marimon J.M."/>
            <person name="Humrighouse B."/>
            <person name="Klenk H.P."/>
            <person name="Potter G."/>
            <person name="Perez-Trallero E."/>
        </authorList>
    </citation>
    <scope>NUCLEOTIDE SEQUENCE [LARGE SCALE GENOMIC DNA]</scope>
    <source>
        <strain evidence="1 2">X1655</strain>
    </source>
</reference>
<accession>A0A1V2TEW3</accession>
<organism evidence="1 2">
    <name type="scientific">Nocardia donostiensis</name>
    <dbReference type="NCBI Taxonomy" id="1538463"/>
    <lineage>
        <taxon>Bacteria</taxon>
        <taxon>Bacillati</taxon>
        <taxon>Actinomycetota</taxon>
        <taxon>Actinomycetes</taxon>
        <taxon>Mycobacteriales</taxon>
        <taxon>Nocardiaceae</taxon>
        <taxon>Nocardia</taxon>
    </lineage>
</organism>
<gene>
    <name evidence="1" type="ORF">B0T46_13605</name>
</gene>
<protein>
    <recommendedName>
        <fullName evidence="3">HTH marR-type domain-containing protein</fullName>
    </recommendedName>
</protein>
<sequence>MRTARPAAELHTVSYQAANEGLEKLVQLGLIRPRTEGRNDRFFVCDAALLALHAYNQRQAESWRGTLTKPFIPLHRVRAPT</sequence>
<proteinExistence type="predicted"/>